<dbReference type="AlphaFoldDB" id="A0A2P5D5Q5"/>
<gene>
    <name evidence="2" type="ORF">PanWU01x14_094400</name>
</gene>
<dbReference type="PANTHER" id="PTHR31973">
    <property type="entry name" value="POLYPROTEIN, PUTATIVE-RELATED"/>
    <property type="match status" value="1"/>
</dbReference>
<dbReference type="Proteomes" id="UP000237105">
    <property type="component" value="Unassembled WGS sequence"/>
</dbReference>
<protein>
    <submittedName>
        <fullName evidence="2">Uncharacterized protein</fullName>
    </submittedName>
</protein>
<dbReference type="OrthoDB" id="1165628at2759"/>
<proteinExistence type="predicted"/>
<evidence type="ECO:0000256" key="1">
    <source>
        <dbReference type="SAM" id="MobiDB-lite"/>
    </source>
</evidence>
<reference evidence="3" key="1">
    <citation type="submission" date="2016-06" db="EMBL/GenBank/DDBJ databases">
        <title>Parallel loss of symbiosis genes in relatives of nitrogen-fixing non-legume Parasponia.</title>
        <authorList>
            <person name="Van Velzen R."/>
            <person name="Holmer R."/>
            <person name="Bu F."/>
            <person name="Rutten L."/>
            <person name="Van Zeijl A."/>
            <person name="Liu W."/>
            <person name="Santuari L."/>
            <person name="Cao Q."/>
            <person name="Sharma T."/>
            <person name="Shen D."/>
            <person name="Roswanjaya Y."/>
            <person name="Wardhani T."/>
            <person name="Kalhor M.S."/>
            <person name="Jansen J."/>
            <person name="Van den Hoogen J."/>
            <person name="Gungor B."/>
            <person name="Hartog M."/>
            <person name="Hontelez J."/>
            <person name="Verver J."/>
            <person name="Yang W.-C."/>
            <person name="Schijlen E."/>
            <person name="Repin R."/>
            <person name="Schilthuizen M."/>
            <person name="Schranz E."/>
            <person name="Heidstra R."/>
            <person name="Miyata K."/>
            <person name="Fedorova E."/>
            <person name="Kohlen W."/>
            <person name="Bisseling T."/>
            <person name="Smit S."/>
            <person name="Geurts R."/>
        </authorList>
    </citation>
    <scope>NUCLEOTIDE SEQUENCE [LARGE SCALE GENOMIC DNA]</scope>
    <source>
        <strain evidence="3">cv. WU1-14</strain>
    </source>
</reference>
<comment type="caution">
    <text evidence="2">The sequence shown here is derived from an EMBL/GenBank/DDBJ whole genome shotgun (WGS) entry which is preliminary data.</text>
</comment>
<evidence type="ECO:0000313" key="3">
    <source>
        <dbReference type="Proteomes" id="UP000237105"/>
    </source>
</evidence>
<keyword evidence="3" id="KW-1185">Reference proteome</keyword>
<dbReference type="EMBL" id="JXTB01000061">
    <property type="protein sequence ID" value="PON68631.1"/>
    <property type="molecule type" value="Genomic_DNA"/>
</dbReference>
<organism evidence="2 3">
    <name type="scientific">Parasponia andersonii</name>
    <name type="common">Sponia andersonii</name>
    <dbReference type="NCBI Taxonomy" id="3476"/>
    <lineage>
        <taxon>Eukaryota</taxon>
        <taxon>Viridiplantae</taxon>
        <taxon>Streptophyta</taxon>
        <taxon>Embryophyta</taxon>
        <taxon>Tracheophyta</taxon>
        <taxon>Spermatophyta</taxon>
        <taxon>Magnoliopsida</taxon>
        <taxon>eudicotyledons</taxon>
        <taxon>Gunneridae</taxon>
        <taxon>Pentapetalae</taxon>
        <taxon>rosids</taxon>
        <taxon>fabids</taxon>
        <taxon>Rosales</taxon>
        <taxon>Cannabaceae</taxon>
        <taxon>Parasponia</taxon>
    </lineage>
</organism>
<sequence>MRKSVEEGLKDPYYEQSDEELMGKKSRKVNEKDYGAKTSNMGYEYMNVDDIYMESGSEYEDKDELRSRCESDLEEIDALVDKKTCMVKTINEEHTCGLNFSTKYISAKWLVEKYESKWRSDPNWSLSSFKQQVREETQCDVLEWQFYKARNIARKKIQGSVKEQYARLWDYCEELRRTDLGSTIIMKCNAKGPENPLFERIYVCLSSCKKGFLAACRPLIGLGGCHIKGQHRGQILTAIGIDPNNSTFSITYAVVDF</sequence>
<name>A0A2P5D5Q5_PARAD</name>
<evidence type="ECO:0000313" key="2">
    <source>
        <dbReference type="EMBL" id="PON68631.1"/>
    </source>
</evidence>
<feature type="compositionally biased region" description="Basic and acidic residues" evidence="1">
    <location>
        <begin position="1"/>
        <end position="13"/>
    </location>
</feature>
<feature type="region of interest" description="Disordered" evidence="1">
    <location>
        <begin position="1"/>
        <end position="28"/>
    </location>
</feature>
<accession>A0A2P5D5Q5</accession>
<dbReference type="PANTHER" id="PTHR31973:SF199">
    <property type="entry name" value="SWIM-TYPE DOMAIN-CONTAINING PROTEIN"/>
    <property type="match status" value="1"/>
</dbReference>
<dbReference type="STRING" id="3476.A0A2P5D5Q5"/>